<evidence type="ECO:0000313" key="2">
    <source>
        <dbReference type="EMBL" id="CDS17365.1"/>
    </source>
</evidence>
<dbReference type="Proteomes" id="UP000492820">
    <property type="component" value="Unassembled WGS sequence"/>
</dbReference>
<feature type="transmembrane region" description="Helical" evidence="1">
    <location>
        <begin position="15"/>
        <end position="39"/>
    </location>
</feature>
<organism evidence="2">
    <name type="scientific">Echinococcus granulosus</name>
    <name type="common">Hydatid tapeworm</name>
    <dbReference type="NCBI Taxonomy" id="6210"/>
    <lineage>
        <taxon>Eukaryota</taxon>
        <taxon>Metazoa</taxon>
        <taxon>Spiralia</taxon>
        <taxon>Lophotrochozoa</taxon>
        <taxon>Platyhelminthes</taxon>
        <taxon>Cestoda</taxon>
        <taxon>Eucestoda</taxon>
        <taxon>Cyclophyllidea</taxon>
        <taxon>Taeniidae</taxon>
        <taxon>Echinococcus</taxon>
        <taxon>Echinococcus granulosus group</taxon>
    </lineage>
</organism>
<dbReference type="AlphaFoldDB" id="A0A068WI63"/>
<dbReference type="OrthoDB" id="331948at2759"/>
<proteinExistence type="predicted"/>
<keyword evidence="1" id="KW-1133">Transmembrane helix</keyword>
<evidence type="ECO:0000313" key="4">
    <source>
        <dbReference type="WBParaSite" id="EgrG_001011400"/>
    </source>
</evidence>
<keyword evidence="1" id="KW-0472">Membrane</keyword>
<evidence type="ECO:0000256" key="1">
    <source>
        <dbReference type="SAM" id="Phobius"/>
    </source>
</evidence>
<sequence>MDHHPIPAPQPFLKALMSLTFIISVHLVTFAFIVTTATIDPSELILRLQKSSGILPQFHQAQHLHVIENLFCNICEIKV</sequence>
<accession>A0A068WI63</accession>
<keyword evidence="2" id="KW-0808">Transferase</keyword>
<reference evidence="2 3" key="1">
    <citation type="journal article" date="2013" name="Nature">
        <title>The genomes of four tapeworm species reveal adaptations to parasitism.</title>
        <authorList>
            <person name="Tsai I.J."/>
            <person name="Zarowiecki M."/>
            <person name="Holroyd N."/>
            <person name="Garciarrubio A."/>
            <person name="Sanchez-Flores A."/>
            <person name="Brooks K.L."/>
            <person name="Tracey A."/>
            <person name="Bobes R.J."/>
            <person name="Fragoso G."/>
            <person name="Sciutto E."/>
            <person name="Aslett M."/>
            <person name="Beasley H."/>
            <person name="Bennett H.M."/>
            <person name="Cai J."/>
            <person name="Camicia F."/>
            <person name="Clark R."/>
            <person name="Cucher M."/>
            <person name="De Silva N."/>
            <person name="Day T.A."/>
            <person name="Deplazes P."/>
            <person name="Estrada K."/>
            <person name="Fernandez C."/>
            <person name="Holland P.W."/>
            <person name="Hou J."/>
            <person name="Hu S."/>
            <person name="Huckvale T."/>
            <person name="Hung S.S."/>
            <person name="Kamenetzky L."/>
            <person name="Keane J.A."/>
            <person name="Kiss F."/>
            <person name="Koziol U."/>
            <person name="Lambert O."/>
            <person name="Liu K."/>
            <person name="Luo X."/>
            <person name="Luo Y."/>
            <person name="Macchiaroli N."/>
            <person name="Nichol S."/>
            <person name="Paps J."/>
            <person name="Parkinson J."/>
            <person name="Pouchkina-Stantcheva N."/>
            <person name="Riddiford N."/>
            <person name="Rosenzvit M."/>
            <person name="Salinas G."/>
            <person name="Wasmuth J.D."/>
            <person name="Zamanian M."/>
            <person name="Zheng Y."/>
            <person name="Cai X."/>
            <person name="Soberon X."/>
            <person name="Olson P.D."/>
            <person name="Laclette J.P."/>
            <person name="Brehm K."/>
            <person name="Berriman M."/>
            <person name="Garciarrubio A."/>
            <person name="Bobes R.J."/>
            <person name="Fragoso G."/>
            <person name="Sanchez-Flores A."/>
            <person name="Estrada K."/>
            <person name="Cevallos M.A."/>
            <person name="Morett E."/>
            <person name="Gonzalez V."/>
            <person name="Portillo T."/>
            <person name="Ochoa-Leyva A."/>
            <person name="Jose M.V."/>
            <person name="Sciutto E."/>
            <person name="Landa A."/>
            <person name="Jimenez L."/>
            <person name="Valdes V."/>
            <person name="Carrero J.C."/>
            <person name="Larralde C."/>
            <person name="Morales-Montor J."/>
            <person name="Limon-Lason J."/>
            <person name="Soberon X."/>
            <person name="Laclette J.P."/>
        </authorList>
    </citation>
    <scope>NUCLEOTIDE SEQUENCE [LARGE SCALE GENOMIC DNA]</scope>
</reference>
<name>A0A068WI63_ECHGR</name>
<reference evidence="4" key="3">
    <citation type="submission" date="2020-10" db="UniProtKB">
        <authorList>
            <consortium name="WormBaseParasite"/>
        </authorList>
    </citation>
    <scope>IDENTIFICATION</scope>
</reference>
<dbReference type="EMBL" id="LK028577">
    <property type="protein sequence ID" value="CDS17365.1"/>
    <property type="molecule type" value="Genomic_DNA"/>
</dbReference>
<evidence type="ECO:0000313" key="3">
    <source>
        <dbReference type="Proteomes" id="UP000492820"/>
    </source>
</evidence>
<dbReference type="GO" id="GO:0016740">
    <property type="term" value="F:transferase activity"/>
    <property type="evidence" value="ECO:0007669"/>
    <property type="project" value="UniProtKB-KW"/>
</dbReference>
<dbReference type="WBParaSite" id="EgrG_001011400">
    <property type="protein sequence ID" value="EgrG_001011400"/>
    <property type="gene ID" value="EgrG_001011400"/>
</dbReference>
<gene>
    <name evidence="2" type="ORF">EgrG_001011400</name>
</gene>
<reference evidence="2" key="2">
    <citation type="submission" date="2014-06" db="EMBL/GenBank/DDBJ databases">
        <authorList>
            <person name="Aslett M."/>
        </authorList>
    </citation>
    <scope>NUCLEOTIDE SEQUENCE</scope>
</reference>
<protein>
    <submittedName>
        <fullName evidence="2 4">Palmitoyltransferase zdhhc1</fullName>
    </submittedName>
</protein>
<keyword evidence="1" id="KW-0812">Transmembrane</keyword>